<dbReference type="Proteomes" id="UP000591131">
    <property type="component" value="Unassembled WGS sequence"/>
</dbReference>
<feature type="region of interest" description="Disordered" evidence="1">
    <location>
        <begin position="202"/>
        <end position="226"/>
    </location>
</feature>
<organism evidence="2 3">
    <name type="scientific">Perkinsus chesapeaki</name>
    <name type="common">Clam parasite</name>
    <name type="synonym">Perkinsus andrewsi</name>
    <dbReference type="NCBI Taxonomy" id="330153"/>
    <lineage>
        <taxon>Eukaryota</taxon>
        <taxon>Sar</taxon>
        <taxon>Alveolata</taxon>
        <taxon>Perkinsozoa</taxon>
        <taxon>Perkinsea</taxon>
        <taxon>Perkinsida</taxon>
        <taxon>Perkinsidae</taxon>
        <taxon>Perkinsus</taxon>
    </lineage>
</organism>
<feature type="compositionally biased region" description="Polar residues" evidence="1">
    <location>
        <begin position="1"/>
        <end position="19"/>
    </location>
</feature>
<evidence type="ECO:0000313" key="2">
    <source>
        <dbReference type="EMBL" id="KAF4675310.1"/>
    </source>
</evidence>
<evidence type="ECO:0000313" key="3">
    <source>
        <dbReference type="Proteomes" id="UP000591131"/>
    </source>
</evidence>
<evidence type="ECO:0000256" key="1">
    <source>
        <dbReference type="SAM" id="MobiDB-lite"/>
    </source>
</evidence>
<keyword evidence="3" id="KW-1185">Reference proteome</keyword>
<feature type="region of interest" description="Disordered" evidence="1">
    <location>
        <begin position="266"/>
        <end position="334"/>
    </location>
</feature>
<feature type="region of interest" description="Disordered" evidence="1">
    <location>
        <begin position="1"/>
        <end position="22"/>
    </location>
</feature>
<name>A0A7J6MVV0_PERCH</name>
<dbReference type="AlphaFoldDB" id="A0A7J6MVV0"/>
<reference evidence="2 3" key="1">
    <citation type="submission" date="2020-04" db="EMBL/GenBank/DDBJ databases">
        <title>Perkinsus chesapeaki whole genome sequence.</title>
        <authorList>
            <person name="Bogema D.R."/>
        </authorList>
    </citation>
    <scope>NUCLEOTIDE SEQUENCE [LARGE SCALE GENOMIC DNA]</scope>
    <source>
        <strain evidence="2">ATCC PRA-425</strain>
    </source>
</reference>
<accession>A0A7J6MVV0</accession>
<feature type="compositionally biased region" description="Acidic residues" evidence="1">
    <location>
        <begin position="272"/>
        <end position="283"/>
    </location>
</feature>
<sequence length="334" mass="37239">MRTPTTSHSPLPSQPSTRSPYAVHRTLVKRAALLPVSRMSPKPLASKTFIADYDDDDDEEEDDAVACDVCGSRDGVAEFDPSTGTRLCEDCLEESNQTRAAELNLDAAAKDVPNTCSSWADIEDDSTDDDLYGAMDEDVDEEDEELEYDKEEEEVDNCPDFVHRSLAALELGRSARDQEELSLNRELMDAFYNTEVNRELLAQKPGNSSDSRDEEKAATSSANRRVGFSQQGRVRFFDSTASMADTYIKNLPLEIKDFDGQSGHQASYIGFVEEEDGPLMDVDEDKKDKDDDMENDDDSRSTVESDDDDDGASWETSIRDLMSLPRESISVQDL</sequence>
<comment type="caution">
    <text evidence="2">The sequence shown here is derived from an EMBL/GenBank/DDBJ whole genome shotgun (WGS) entry which is preliminary data.</text>
</comment>
<dbReference type="EMBL" id="JAAPAO010000049">
    <property type="protein sequence ID" value="KAF4675310.1"/>
    <property type="molecule type" value="Genomic_DNA"/>
</dbReference>
<protein>
    <submittedName>
        <fullName evidence="2">Uncharacterized protein</fullName>
    </submittedName>
</protein>
<proteinExistence type="predicted"/>
<dbReference type="OrthoDB" id="443162at2759"/>
<gene>
    <name evidence="2" type="ORF">FOL47_007927</name>
</gene>